<protein>
    <recommendedName>
        <fullName evidence="4">Pogo transposable element with ZNF domain</fullName>
    </recommendedName>
</protein>
<feature type="compositionally biased region" description="Polar residues" evidence="1">
    <location>
        <begin position="45"/>
        <end position="69"/>
    </location>
</feature>
<dbReference type="AlphaFoldDB" id="A0ABD0QQZ4"/>
<gene>
    <name evidence="2" type="ORF">M9458_015696</name>
</gene>
<sequence length="116" mass="12625">MSELFMECEEEELEPWQKAIPEINLIDLDDDDDDEPIFVGEICSSKPTANTRQVQKPLTLASSQKTPQASPNPPRATGPTIMVRGPAPSAGNPILIPLNTTLGHQTAPQPIIINNQ</sequence>
<keyword evidence="3" id="KW-1185">Reference proteome</keyword>
<comment type="caution">
    <text evidence="2">The sequence shown here is derived from an EMBL/GenBank/DDBJ whole genome shotgun (WGS) entry which is preliminary data.</text>
</comment>
<evidence type="ECO:0000313" key="3">
    <source>
        <dbReference type="Proteomes" id="UP001529510"/>
    </source>
</evidence>
<reference evidence="2 3" key="1">
    <citation type="submission" date="2024-05" db="EMBL/GenBank/DDBJ databases">
        <title>Genome sequencing and assembly of Indian major carp, Cirrhinus mrigala (Hamilton, 1822).</title>
        <authorList>
            <person name="Mohindra V."/>
            <person name="Chowdhury L.M."/>
            <person name="Lal K."/>
            <person name="Jena J.K."/>
        </authorList>
    </citation>
    <scope>NUCLEOTIDE SEQUENCE [LARGE SCALE GENOMIC DNA]</scope>
    <source>
        <strain evidence="2">CM1030</strain>
        <tissue evidence="2">Blood</tissue>
    </source>
</reference>
<proteinExistence type="predicted"/>
<dbReference type="EMBL" id="JAMKFB020000007">
    <property type="protein sequence ID" value="KAL0188597.1"/>
    <property type="molecule type" value="Genomic_DNA"/>
</dbReference>
<evidence type="ECO:0000313" key="2">
    <source>
        <dbReference type="EMBL" id="KAL0188597.1"/>
    </source>
</evidence>
<accession>A0ABD0QQZ4</accession>
<name>A0ABD0QQZ4_CIRMR</name>
<organism evidence="2 3">
    <name type="scientific">Cirrhinus mrigala</name>
    <name type="common">Mrigala</name>
    <dbReference type="NCBI Taxonomy" id="683832"/>
    <lineage>
        <taxon>Eukaryota</taxon>
        <taxon>Metazoa</taxon>
        <taxon>Chordata</taxon>
        <taxon>Craniata</taxon>
        <taxon>Vertebrata</taxon>
        <taxon>Euteleostomi</taxon>
        <taxon>Actinopterygii</taxon>
        <taxon>Neopterygii</taxon>
        <taxon>Teleostei</taxon>
        <taxon>Ostariophysi</taxon>
        <taxon>Cypriniformes</taxon>
        <taxon>Cyprinidae</taxon>
        <taxon>Labeoninae</taxon>
        <taxon>Labeonini</taxon>
        <taxon>Cirrhinus</taxon>
    </lineage>
</organism>
<evidence type="ECO:0008006" key="4">
    <source>
        <dbReference type="Google" id="ProtNLM"/>
    </source>
</evidence>
<feature type="region of interest" description="Disordered" evidence="1">
    <location>
        <begin position="44"/>
        <end position="96"/>
    </location>
</feature>
<feature type="non-terminal residue" evidence="2">
    <location>
        <position position="116"/>
    </location>
</feature>
<evidence type="ECO:0000256" key="1">
    <source>
        <dbReference type="SAM" id="MobiDB-lite"/>
    </source>
</evidence>
<dbReference type="Proteomes" id="UP001529510">
    <property type="component" value="Unassembled WGS sequence"/>
</dbReference>